<keyword evidence="2" id="KW-0418">Kinase</keyword>
<evidence type="ECO:0000256" key="1">
    <source>
        <dbReference type="SAM" id="MobiDB-lite"/>
    </source>
</evidence>
<sequence length="127" mass="14253">MDCWHCLRYSRQKACCLEYAAFASTPSCLRQPSSGSRQRDGGMAAATADGGAGIRLSGHTLDKATKAKVHLENYYSNLVTQHLERKGRHERLEETMREEGLSEEQVSTGHYSKERNFKPLLQLPVVL</sequence>
<feature type="region of interest" description="Disordered" evidence="1">
    <location>
        <begin position="85"/>
        <end position="110"/>
    </location>
</feature>
<keyword evidence="2" id="KW-0723">Serine/threonine-protein kinase</keyword>
<dbReference type="EMBL" id="GFPF01011685">
    <property type="protein sequence ID" value="MAA22831.1"/>
    <property type="molecule type" value="Transcribed_RNA"/>
</dbReference>
<reference evidence="2" key="1">
    <citation type="journal article" date="2017" name="Parasit. Vectors">
        <title>Sialotranscriptomics of Rhipicephalus zambeziensis reveals intricate expression profiles of secretory proteins and suggests tight temporal transcriptional regulation during blood-feeding.</title>
        <authorList>
            <person name="de Castro M.H."/>
            <person name="de Klerk D."/>
            <person name="Pienaar R."/>
            <person name="Rees D.J.G."/>
            <person name="Mans B.J."/>
        </authorList>
    </citation>
    <scope>NUCLEOTIDE SEQUENCE</scope>
    <source>
        <tissue evidence="2">Salivary glands</tissue>
    </source>
</reference>
<feature type="region of interest" description="Disordered" evidence="1">
    <location>
        <begin position="28"/>
        <end position="55"/>
    </location>
</feature>
<feature type="compositionally biased region" description="Basic and acidic residues" evidence="1">
    <location>
        <begin position="90"/>
        <end position="100"/>
    </location>
</feature>
<dbReference type="AlphaFoldDB" id="A0A224Z6G9"/>
<organism evidence="2">
    <name type="scientific">Rhipicephalus zambeziensis</name>
    <dbReference type="NCBI Taxonomy" id="60191"/>
    <lineage>
        <taxon>Eukaryota</taxon>
        <taxon>Metazoa</taxon>
        <taxon>Ecdysozoa</taxon>
        <taxon>Arthropoda</taxon>
        <taxon>Chelicerata</taxon>
        <taxon>Arachnida</taxon>
        <taxon>Acari</taxon>
        <taxon>Parasitiformes</taxon>
        <taxon>Ixodida</taxon>
        <taxon>Ixodoidea</taxon>
        <taxon>Ixodidae</taxon>
        <taxon>Rhipicephalinae</taxon>
        <taxon>Rhipicephalus</taxon>
        <taxon>Rhipicephalus</taxon>
    </lineage>
</organism>
<accession>A0A224Z6G9</accession>
<name>A0A224Z6G9_9ACAR</name>
<protein>
    <submittedName>
        <fullName evidence="2">Serine/threonine protein kinase tricorner</fullName>
    </submittedName>
</protein>
<evidence type="ECO:0000313" key="2">
    <source>
        <dbReference type="EMBL" id="MAA22831.1"/>
    </source>
</evidence>
<proteinExistence type="predicted"/>
<dbReference type="GO" id="GO:0004674">
    <property type="term" value="F:protein serine/threonine kinase activity"/>
    <property type="evidence" value="ECO:0007669"/>
    <property type="project" value="UniProtKB-KW"/>
</dbReference>
<keyword evidence="2" id="KW-0808">Transferase</keyword>